<gene>
    <name evidence="3" type="ORF">ACFQGH_00405</name>
</gene>
<comment type="caution">
    <text evidence="3">The sequence shown here is derived from an EMBL/GenBank/DDBJ whole genome shotgun (WGS) entry which is preliminary data.</text>
</comment>
<evidence type="ECO:0000313" key="4">
    <source>
        <dbReference type="Proteomes" id="UP001596312"/>
    </source>
</evidence>
<reference evidence="3 4" key="1">
    <citation type="journal article" date="2019" name="Int. J. Syst. Evol. Microbiol.">
        <title>The Global Catalogue of Microorganisms (GCM) 10K type strain sequencing project: providing services to taxonomists for standard genome sequencing and annotation.</title>
        <authorList>
            <consortium name="The Broad Institute Genomics Platform"/>
            <consortium name="The Broad Institute Genome Sequencing Center for Infectious Disease"/>
            <person name="Wu L."/>
            <person name="Ma J."/>
        </authorList>
    </citation>
    <scope>NUCLEOTIDE SEQUENCE [LARGE SCALE GENOMIC DNA]</scope>
    <source>
        <strain evidence="3 4">CGMCC 1.3240</strain>
    </source>
</reference>
<evidence type="ECO:0000256" key="1">
    <source>
        <dbReference type="SAM" id="MobiDB-lite"/>
    </source>
</evidence>
<proteinExistence type="predicted"/>
<keyword evidence="4" id="KW-1185">Reference proteome</keyword>
<keyword evidence="2" id="KW-1133">Transmembrane helix</keyword>
<feature type="region of interest" description="Disordered" evidence="1">
    <location>
        <begin position="68"/>
        <end position="92"/>
    </location>
</feature>
<keyword evidence="2" id="KW-0472">Membrane</keyword>
<protein>
    <recommendedName>
        <fullName evidence="5">Tat (Twin-arginine translocation) pathway signal sequence</fullName>
    </recommendedName>
</protein>
<organism evidence="3 4">
    <name type="scientific">Halalkalicoccus tibetensis</name>
    <dbReference type="NCBI Taxonomy" id="175632"/>
    <lineage>
        <taxon>Archaea</taxon>
        <taxon>Methanobacteriati</taxon>
        <taxon>Methanobacteriota</taxon>
        <taxon>Stenosarchaea group</taxon>
        <taxon>Halobacteria</taxon>
        <taxon>Halobacteriales</taxon>
        <taxon>Halococcaceae</taxon>
        <taxon>Halalkalicoccus</taxon>
    </lineage>
</organism>
<name>A0ABD5V1S9_9EURY</name>
<keyword evidence="2" id="KW-0812">Transmembrane</keyword>
<evidence type="ECO:0008006" key="5">
    <source>
        <dbReference type="Google" id="ProtNLM"/>
    </source>
</evidence>
<accession>A0ABD5V1S9</accession>
<dbReference type="RefSeq" id="WP_340602143.1">
    <property type="nucleotide sequence ID" value="NZ_JBBMXV010000001.1"/>
</dbReference>
<feature type="transmembrane region" description="Helical" evidence="2">
    <location>
        <begin position="12"/>
        <end position="30"/>
    </location>
</feature>
<evidence type="ECO:0000256" key="2">
    <source>
        <dbReference type="SAM" id="Phobius"/>
    </source>
</evidence>
<dbReference type="Proteomes" id="UP001596312">
    <property type="component" value="Unassembled WGS sequence"/>
</dbReference>
<sequence>MLKDHQDKFGRRNVLIGIGAAIGGMLAISSNARGGSDDPTIIHASTEEYDGLDSASVEIHEDHIVHKASGTATANEEGNETPAVDEKTRGYHISLTDDDEVMIRETDPTE</sequence>
<evidence type="ECO:0000313" key="3">
    <source>
        <dbReference type="EMBL" id="MFC6903652.1"/>
    </source>
</evidence>
<dbReference type="EMBL" id="JBHSXQ010000001">
    <property type="protein sequence ID" value="MFC6903652.1"/>
    <property type="molecule type" value="Genomic_DNA"/>
</dbReference>
<dbReference type="AlphaFoldDB" id="A0ABD5V1S9"/>